<name>A0AAV1SIY1_9ROSI</name>
<dbReference type="InterPro" id="IPR045881">
    <property type="entry name" value="MNM1-like"/>
</dbReference>
<keyword evidence="3" id="KW-1185">Reference proteome</keyword>
<sequence>MNPLSQGTSSSPVDPPMKRKRGRPRKDESLVSGEKTPVIPESGNMKKNKQTVGTTGAASVNMVGQVITGVIDGLFDAGYLIKVKVGDSDTPLRGLVFLPGRFTPITAANDVAPHAKMHRRADIPIAVSHPPTQLPSFVASPEQSDKQPVEFKKLTPAVQDKGLQSGFQPTVPIAKESLSASQMLPLTECLQSSTGPSFGGKAMPHQVLGSGHENQSVPAMAEMGHNNIAGHHDLLQEFEASLRKGPNLNVKANEQSKSVSLPSLAADILPGSGIQQQPSGDDLKLNQPAHDGVKSPTPIMEKQASPKIAAPSEPAIKIFSGDDTSHLNGSPIDHAANITEADSLSSPIASFPSLLFEREAIPSTQKLAAEGFPLQRVIEPQSGGSSGATNIMKAGLDTTTTSSLPATLFGGEAILQESKAAADEPVLPRMTETQLCNSPCVANNVGSNIKDAIPPAES</sequence>
<organism evidence="2 3">
    <name type="scientific">Dovyalis caffra</name>
    <dbReference type="NCBI Taxonomy" id="77055"/>
    <lineage>
        <taxon>Eukaryota</taxon>
        <taxon>Viridiplantae</taxon>
        <taxon>Streptophyta</taxon>
        <taxon>Embryophyta</taxon>
        <taxon>Tracheophyta</taxon>
        <taxon>Spermatophyta</taxon>
        <taxon>Magnoliopsida</taxon>
        <taxon>eudicotyledons</taxon>
        <taxon>Gunneridae</taxon>
        <taxon>Pentapetalae</taxon>
        <taxon>rosids</taxon>
        <taxon>fabids</taxon>
        <taxon>Malpighiales</taxon>
        <taxon>Salicaceae</taxon>
        <taxon>Flacourtieae</taxon>
        <taxon>Dovyalis</taxon>
    </lineage>
</organism>
<dbReference type="AlphaFoldDB" id="A0AAV1SIY1"/>
<reference evidence="2 3" key="1">
    <citation type="submission" date="2024-01" db="EMBL/GenBank/DDBJ databases">
        <authorList>
            <person name="Waweru B."/>
        </authorList>
    </citation>
    <scope>NUCLEOTIDE SEQUENCE [LARGE SCALE GENOMIC DNA]</scope>
</reference>
<evidence type="ECO:0000256" key="1">
    <source>
        <dbReference type="SAM" id="MobiDB-lite"/>
    </source>
</evidence>
<evidence type="ECO:0000313" key="3">
    <source>
        <dbReference type="Proteomes" id="UP001314170"/>
    </source>
</evidence>
<gene>
    <name evidence="2" type="ORF">DCAF_LOCUS23713</name>
</gene>
<dbReference type="PANTHER" id="PTHR34682:SF3">
    <property type="entry name" value="AT HOOK MOTIF-CONTAINING PROTEIN"/>
    <property type="match status" value="1"/>
</dbReference>
<feature type="region of interest" description="Disordered" evidence="1">
    <location>
        <begin position="1"/>
        <end position="53"/>
    </location>
</feature>
<evidence type="ECO:0000313" key="2">
    <source>
        <dbReference type="EMBL" id="CAK7351157.1"/>
    </source>
</evidence>
<dbReference type="PANTHER" id="PTHR34682">
    <property type="entry name" value="AT HOOK MOTIF-CONTAINING PROTEIN"/>
    <property type="match status" value="1"/>
</dbReference>
<dbReference type="EMBL" id="CAWUPB010001184">
    <property type="protein sequence ID" value="CAK7351157.1"/>
    <property type="molecule type" value="Genomic_DNA"/>
</dbReference>
<evidence type="ECO:0008006" key="4">
    <source>
        <dbReference type="Google" id="ProtNLM"/>
    </source>
</evidence>
<protein>
    <recommendedName>
        <fullName evidence="4">AT hook motif-containing protein</fullName>
    </recommendedName>
</protein>
<dbReference type="Proteomes" id="UP001314170">
    <property type="component" value="Unassembled WGS sequence"/>
</dbReference>
<feature type="compositionally biased region" description="Polar residues" evidence="1">
    <location>
        <begin position="1"/>
        <end position="12"/>
    </location>
</feature>
<accession>A0AAV1SIY1</accession>
<proteinExistence type="predicted"/>
<comment type="caution">
    <text evidence="2">The sequence shown here is derived from an EMBL/GenBank/DDBJ whole genome shotgun (WGS) entry which is preliminary data.</text>
</comment>
<feature type="region of interest" description="Disordered" evidence="1">
    <location>
        <begin position="269"/>
        <end position="290"/>
    </location>
</feature>